<dbReference type="AlphaFoldDB" id="A0A8F5BRP3"/>
<name>A0A8F5BRP3_SACSH</name>
<proteinExistence type="predicted"/>
<dbReference type="GeneID" id="15298200"/>
<dbReference type="KEGG" id="sshi:J5U23_03126"/>
<dbReference type="Proteomes" id="UP000694018">
    <property type="component" value="Chromosome"/>
</dbReference>
<dbReference type="OrthoDB" id="36027at2157"/>
<sequence length="97" mass="11043">MLEISEDLKAKLDYRIFEIVQNSPATEIRAIIITSLPPSSDVINEIQKESLKIERVFNIMNVVKVRGKAKAIVSLLDKSFVKYIMLEEVIVNTPQLI</sequence>
<dbReference type="RefSeq" id="WP_012711765.1">
    <property type="nucleotide sequence ID" value="NZ_CP077717.1"/>
</dbReference>
<evidence type="ECO:0000313" key="2">
    <source>
        <dbReference type="Proteomes" id="UP000694018"/>
    </source>
</evidence>
<gene>
    <name evidence="1" type="ORF">J5U23_03126</name>
</gene>
<dbReference type="EMBL" id="CP077717">
    <property type="protein sequence ID" value="QXJ30230.1"/>
    <property type="molecule type" value="Genomic_DNA"/>
</dbReference>
<organism evidence="1 2">
    <name type="scientific">Saccharolobus shibatae (strain ATCC 51178 / DSM 5389 / JCM 8931 / NBRC 15437 / B12)</name>
    <name type="common">Sulfolobus shibatae</name>
    <dbReference type="NCBI Taxonomy" id="523848"/>
    <lineage>
        <taxon>Archaea</taxon>
        <taxon>Thermoproteota</taxon>
        <taxon>Thermoprotei</taxon>
        <taxon>Sulfolobales</taxon>
        <taxon>Sulfolobaceae</taxon>
        <taxon>Saccharolobus</taxon>
    </lineage>
</organism>
<reference evidence="1" key="1">
    <citation type="journal article" date="2021" name="Environ. Microbiol.">
        <title>New insights into the diversity and evolution of the archaeal mobilome from three complete genomes of Saccharolobus shibatae.</title>
        <authorList>
            <person name="Medvedeva S."/>
            <person name="Brandt D."/>
            <person name="Cvirkaite-Krupovic V."/>
            <person name="Liu Y."/>
            <person name="Severinov K."/>
            <person name="Ishino S."/>
            <person name="Ishino Y."/>
            <person name="Prangishvili D."/>
            <person name="Kalinowski J."/>
            <person name="Krupovic M."/>
        </authorList>
    </citation>
    <scope>NUCLEOTIDE SEQUENCE</scope>
    <source>
        <strain evidence="1">B12</strain>
    </source>
</reference>
<accession>A0A8F5BRP3</accession>
<evidence type="ECO:0000313" key="1">
    <source>
        <dbReference type="EMBL" id="QXJ30230.1"/>
    </source>
</evidence>
<protein>
    <submittedName>
        <fullName evidence="1">Uncharacterized protein</fullName>
    </submittedName>
</protein>